<feature type="transmembrane region" description="Helical" evidence="6">
    <location>
        <begin position="140"/>
        <end position="161"/>
    </location>
</feature>
<dbReference type="Proteomes" id="UP000002613">
    <property type="component" value="Chromosome"/>
</dbReference>
<feature type="transmembrane region" description="Helical" evidence="6">
    <location>
        <begin position="182"/>
        <end position="208"/>
    </location>
</feature>
<keyword evidence="9" id="KW-1185">Reference proteome</keyword>
<keyword evidence="3 6" id="KW-0812">Transmembrane</keyword>
<dbReference type="EMBL" id="CP001899">
    <property type="protein sequence ID" value="ADC66552.1"/>
    <property type="molecule type" value="Genomic_DNA"/>
</dbReference>
<feature type="domain" description="Cytochrome C biogenesis protein transmembrane" evidence="7">
    <location>
        <begin position="5"/>
        <end position="190"/>
    </location>
</feature>
<dbReference type="PaxDb" id="589924-Ferp_2444"/>
<dbReference type="RefSeq" id="WP_012966886.1">
    <property type="nucleotide sequence ID" value="NC_013849.1"/>
</dbReference>
<feature type="transmembrane region" description="Helical" evidence="6">
    <location>
        <begin position="63"/>
        <end position="86"/>
    </location>
</feature>
<protein>
    <submittedName>
        <fullName evidence="8">Cytochrome c biogenesis protein transmembrane region</fullName>
    </submittedName>
</protein>
<dbReference type="InterPro" id="IPR051790">
    <property type="entry name" value="Cytochrome_c-biogenesis_DsbD"/>
</dbReference>
<comment type="subcellular location">
    <subcellularLocation>
        <location evidence="1">Membrane</location>
        <topology evidence="1">Multi-pass membrane protein</topology>
    </subcellularLocation>
</comment>
<evidence type="ECO:0000256" key="1">
    <source>
        <dbReference type="ARBA" id="ARBA00004141"/>
    </source>
</evidence>
<reference evidence="9" key="1">
    <citation type="submission" date="2010-02" db="EMBL/GenBank/DDBJ databases">
        <title>Complete sequence of Ferroglobus placidus DSM 10642.</title>
        <authorList>
            <consortium name="US DOE Joint Genome Institute"/>
            <person name="Lucas S."/>
            <person name="Copeland A."/>
            <person name="Lapidus A."/>
            <person name="Cheng J.-F."/>
            <person name="Bruce D."/>
            <person name="Goodwin L."/>
            <person name="Pitluck S."/>
            <person name="Saunders E."/>
            <person name="Brettin T."/>
            <person name="Detter J.C."/>
            <person name="Han C."/>
            <person name="Tapia R."/>
            <person name="Larimer F."/>
            <person name="Land M."/>
            <person name="Hauser L."/>
            <person name="Kyrpides N."/>
            <person name="Ivanova N."/>
            <person name="Holmes D."/>
            <person name="Lovley D."/>
            <person name="Kyrpides N."/>
            <person name="Anderson I.J."/>
            <person name="Woyke T."/>
        </authorList>
    </citation>
    <scope>NUCLEOTIDE SEQUENCE [LARGE SCALE GENOMIC DNA]</scope>
    <source>
        <strain evidence="9">DSM 10642 / AEDII12DO</strain>
    </source>
</reference>
<dbReference type="GeneID" id="8779985"/>
<evidence type="ECO:0000256" key="6">
    <source>
        <dbReference type="SAM" id="Phobius"/>
    </source>
</evidence>
<dbReference type="STRING" id="589924.Ferp_2444"/>
<dbReference type="PANTHER" id="PTHR31272:SF9">
    <property type="entry name" value="BLL1027 PROTEIN"/>
    <property type="match status" value="1"/>
</dbReference>
<proteinExistence type="inferred from homology"/>
<accession>D3S261</accession>
<dbReference type="GO" id="GO:0016020">
    <property type="term" value="C:membrane"/>
    <property type="evidence" value="ECO:0007669"/>
    <property type="project" value="UniProtKB-SubCell"/>
</dbReference>
<feature type="transmembrane region" description="Helical" evidence="6">
    <location>
        <begin position="6"/>
        <end position="26"/>
    </location>
</feature>
<gene>
    <name evidence="8" type="ordered locus">Ferp_2444</name>
</gene>
<keyword evidence="4 6" id="KW-1133">Transmembrane helix</keyword>
<dbReference type="Pfam" id="PF02683">
    <property type="entry name" value="DsbD_TM"/>
    <property type="match status" value="1"/>
</dbReference>
<evidence type="ECO:0000256" key="4">
    <source>
        <dbReference type="ARBA" id="ARBA00022989"/>
    </source>
</evidence>
<dbReference type="AlphaFoldDB" id="D3S261"/>
<dbReference type="InterPro" id="IPR003834">
    <property type="entry name" value="Cyt_c_assmbl_TM_dom"/>
</dbReference>
<sequence>MIEFALAFLAGVVSVISPCVLPLIPVIFSASRFSWKEVFLIVFTMVATFVILGYFAGIFSNYLLTRVVASALLLLFGVILLENKVYEKYVILVSRISGKFSNVTSPLLLGFSLGLVWSPCIGPFVGALLSYAALSGSEKGASIMLSFGIGLALTLSFVALFSEKISYGKIARYEDKIRKAAGIIVVLYAFLFAFGIYSKIVALLARLIPL</sequence>
<dbReference type="PANTHER" id="PTHR31272">
    <property type="entry name" value="CYTOCHROME C-TYPE BIOGENESIS PROTEIN HI_1454-RELATED"/>
    <property type="match status" value="1"/>
</dbReference>
<evidence type="ECO:0000256" key="2">
    <source>
        <dbReference type="ARBA" id="ARBA00006143"/>
    </source>
</evidence>
<feature type="transmembrane region" description="Helical" evidence="6">
    <location>
        <begin position="107"/>
        <end position="134"/>
    </location>
</feature>
<evidence type="ECO:0000313" key="8">
    <source>
        <dbReference type="EMBL" id="ADC66552.1"/>
    </source>
</evidence>
<dbReference type="HOGENOM" id="CLU_053225_4_1_2"/>
<comment type="similarity">
    <text evidence="2">Belongs to the DsbD family.</text>
</comment>
<evidence type="ECO:0000313" key="9">
    <source>
        <dbReference type="Proteomes" id="UP000002613"/>
    </source>
</evidence>
<evidence type="ECO:0000259" key="7">
    <source>
        <dbReference type="Pfam" id="PF02683"/>
    </source>
</evidence>
<dbReference type="eggNOG" id="arCOG02405">
    <property type="taxonomic scope" value="Archaea"/>
</dbReference>
<feature type="transmembrane region" description="Helical" evidence="6">
    <location>
        <begin position="38"/>
        <end position="57"/>
    </location>
</feature>
<dbReference type="OrthoDB" id="115386at2157"/>
<evidence type="ECO:0000256" key="5">
    <source>
        <dbReference type="ARBA" id="ARBA00023136"/>
    </source>
</evidence>
<dbReference type="KEGG" id="fpl:Ferp_2444"/>
<name>D3S261_FERPA</name>
<evidence type="ECO:0000256" key="3">
    <source>
        <dbReference type="ARBA" id="ARBA00022692"/>
    </source>
</evidence>
<organism evidence="8 9">
    <name type="scientific">Ferroglobus placidus (strain DSM 10642 / AEDII12DO)</name>
    <dbReference type="NCBI Taxonomy" id="589924"/>
    <lineage>
        <taxon>Archaea</taxon>
        <taxon>Methanobacteriati</taxon>
        <taxon>Methanobacteriota</taxon>
        <taxon>Archaeoglobi</taxon>
        <taxon>Archaeoglobales</taxon>
        <taxon>Archaeoglobaceae</taxon>
        <taxon>Ferroglobus</taxon>
    </lineage>
</organism>
<reference evidence="8 9" key="2">
    <citation type="journal article" date="2011" name="Stand. Genomic Sci.">
        <title>Complete genome sequence of Ferroglobus placidus AEDII12DO.</title>
        <authorList>
            <person name="Anderson I."/>
            <person name="Risso C."/>
            <person name="Holmes D."/>
            <person name="Lucas S."/>
            <person name="Copeland A."/>
            <person name="Lapidus A."/>
            <person name="Cheng J.F."/>
            <person name="Bruce D."/>
            <person name="Goodwin L."/>
            <person name="Pitluck S."/>
            <person name="Saunders E."/>
            <person name="Brettin T."/>
            <person name="Detter J.C."/>
            <person name="Han C."/>
            <person name="Tapia R."/>
            <person name="Larimer F."/>
            <person name="Land M."/>
            <person name="Hauser L."/>
            <person name="Woyke T."/>
            <person name="Lovley D."/>
            <person name="Kyrpides N."/>
            <person name="Ivanova N."/>
        </authorList>
    </citation>
    <scope>NUCLEOTIDE SEQUENCE [LARGE SCALE GENOMIC DNA]</scope>
    <source>
        <strain evidence="9">DSM 10642 / AEDII12DO</strain>
    </source>
</reference>
<keyword evidence="5 6" id="KW-0472">Membrane</keyword>
<dbReference type="GO" id="GO:0017004">
    <property type="term" value="P:cytochrome complex assembly"/>
    <property type="evidence" value="ECO:0007669"/>
    <property type="project" value="InterPro"/>
</dbReference>